<dbReference type="Proteomes" id="UP000283586">
    <property type="component" value="Unassembled WGS sequence"/>
</dbReference>
<sequence length="817" mass="95448">MELLLYQSKVVEKLINRIHEDYHYILMTGKSGSGKTFTLKQLETELSREQYQVILFEGDYEYDDREYYPFKKALFLREDSTKKIIIGGVAEASKEIPVAGNIISYIIKSLVEKTTTHNLFLNNEEQNILAKLRQIIKKQHVVLIFDNIHWWDRRSLQLLKLILTNKEILNLDKLNNFSIVFSVTADQPALHTDLMNDIIHNVNCEEIIFPAIGLIEFKNALFNATLQSFSDTQVNLLYNLVNGHLQVFFEVINEINNHSFDFNATYENNKQYLSTVLEKRLKEFGADSTQILKALEYASIIGITFSVYELRNITESTENEIKKIIADTSKLTITEQTETFDYIRFSHDIIREIFKTKVEKYHTDYYNSLALCIKEIKPDQYLRRARYSIKCLNTENAVTLYMLEAVKQMRLYGKVLNTIYEEMYPLTNSTQREYLKLMQEAYNLYSKKEYKKASSTLNLILDIFPVEVLAERDILKIRCFSKTMASNEIQDIIVRANDIRKNNTFNGEKDIWERYSQVVMIGFAHLGEIKLAREIESDTLRSLSERLNYDDTANKRLNIIKRVSNSIHNIDVSAVFVKDAFVYFGNSLSGIRDIRQYYICLGNYTTILINQGAFEEAYNIAVCGFEIERNNRDIDFPRIQLIRNNYILAGYLSKNLNEDTCIQLYEDMLLEMPIISERLFYNSNLSIFWALKNNPRKAYDILHNEALLHYDMQEKEGLYQYRVVTNTAIYQYLLGKTDAALQQLDSIKDLTKRLINGSYFSKKNDLLIQLMKSGTVSTGKEWIKVLFAIQPTYQDLAWKYFGLGYAFMAVCNWDMSE</sequence>
<gene>
    <name evidence="2" type="ORF">DWZ31_15875</name>
</gene>
<accession>A0A3R6JDR2</accession>
<comment type="caution">
    <text evidence="2">The sequence shown here is derived from an EMBL/GenBank/DDBJ whole genome shotgun (WGS) entry which is preliminary data.</text>
</comment>
<dbReference type="RefSeq" id="WP_118489223.1">
    <property type="nucleotide sequence ID" value="NZ_QRQN01000023.1"/>
</dbReference>
<evidence type="ECO:0000259" key="1">
    <source>
        <dbReference type="Pfam" id="PF13191"/>
    </source>
</evidence>
<protein>
    <submittedName>
        <fullName evidence="2">ATP-binding protein</fullName>
    </submittedName>
</protein>
<reference evidence="2 3" key="1">
    <citation type="submission" date="2018-08" db="EMBL/GenBank/DDBJ databases">
        <title>A genome reference for cultivated species of the human gut microbiota.</title>
        <authorList>
            <person name="Zou Y."/>
            <person name="Xue W."/>
            <person name="Luo G."/>
        </authorList>
    </citation>
    <scope>NUCLEOTIDE SEQUENCE [LARGE SCALE GENOMIC DNA]</scope>
    <source>
        <strain evidence="2 3">AF31-21AC</strain>
    </source>
</reference>
<name>A0A3R6JDR2_9FIRM</name>
<organism evidence="2 3">
    <name type="scientific">Roseburia intestinalis</name>
    <dbReference type="NCBI Taxonomy" id="166486"/>
    <lineage>
        <taxon>Bacteria</taxon>
        <taxon>Bacillati</taxon>
        <taxon>Bacillota</taxon>
        <taxon>Clostridia</taxon>
        <taxon>Lachnospirales</taxon>
        <taxon>Lachnospiraceae</taxon>
        <taxon>Roseburia</taxon>
    </lineage>
</organism>
<evidence type="ECO:0000313" key="2">
    <source>
        <dbReference type="EMBL" id="RHN04839.1"/>
    </source>
</evidence>
<dbReference type="SUPFAM" id="SSF52540">
    <property type="entry name" value="P-loop containing nucleoside triphosphate hydrolases"/>
    <property type="match status" value="1"/>
</dbReference>
<keyword evidence="2" id="KW-0547">Nucleotide-binding</keyword>
<dbReference type="GO" id="GO:0005524">
    <property type="term" value="F:ATP binding"/>
    <property type="evidence" value="ECO:0007669"/>
    <property type="project" value="UniProtKB-KW"/>
</dbReference>
<dbReference type="Gene3D" id="3.40.50.300">
    <property type="entry name" value="P-loop containing nucleotide triphosphate hydrolases"/>
    <property type="match status" value="1"/>
</dbReference>
<keyword evidence="2" id="KW-0067">ATP-binding</keyword>
<dbReference type="InterPro" id="IPR027417">
    <property type="entry name" value="P-loop_NTPase"/>
</dbReference>
<dbReference type="EMBL" id="QRQN01000023">
    <property type="protein sequence ID" value="RHN04839.1"/>
    <property type="molecule type" value="Genomic_DNA"/>
</dbReference>
<dbReference type="InterPro" id="IPR041664">
    <property type="entry name" value="AAA_16"/>
</dbReference>
<feature type="domain" description="Orc1-like AAA ATPase" evidence="1">
    <location>
        <begin position="12"/>
        <end position="168"/>
    </location>
</feature>
<proteinExistence type="predicted"/>
<evidence type="ECO:0000313" key="3">
    <source>
        <dbReference type="Proteomes" id="UP000283586"/>
    </source>
</evidence>
<dbReference type="Pfam" id="PF13191">
    <property type="entry name" value="AAA_16"/>
    <property type="match status" value="1"/>
</dbReference>
<dbReference type="AlphaFoldDB" id="A0A3R6JDR2"/>